<evidence type="ECO:0000313" key="2">
    <source>
        <dbReference type="Proteomes" id="UP000298663"/>
    </source>
</evidence>
<gene>
    <name evidence="1" type="ORF">L596_017816</name>
</gene>
<dbReference type="OrthoDB" id="10534976at2759"/>
<protein>
    <submittedName>
        <fullName evidence="1">Uncharacterized protein</fullName>
    </submittedName>
</protein>
<name>A0A4U5N348_STECR</name>
<dbReference type="Proteomes" id="UP000298663">
    <property type="component" value="Unassembled WGS sequence"/>
</dbReference>
<proteinExistence type="predicted"/>
<dbReference type="AlphaFoldDB" id="A0A4U5N348"/>
<sequence length="85" mass="9553">MSGSKGMLLGLFSCVCPYVRPKGFKFKRNKKRKVTTADAATSTEDFYMYGSMYEINENCAMKTSIPSMCWTEISDCDFTDDEGVS</sequence>
<keyword evidence="2" id="KW-1185">Reference proteome</keyword>
<dbReference type="EMBL" id="AZBU02000005">
    <property type="protein sequence ID" value="TKR76710.1"/>
    <property type="molecule type" value="Genomic_DNA"/>
</dbReference>
<reference evidence="1 2" key="2">
    <citation type="journal article" date="2019" name="G3 (Bethesda)">
        <title>Hybrid Assembly of the Genome of the Entomopathogenic Nematode Steinernema carpocapsae Identifies the X-Chromosome.</title>
        <authorList>
            <person name="Serra L."/>
            <person name="Macchietto M."/>
            <person name="Macias-Munoz A."/>
            <person name="McGill C.J."/>
            <person name="Rodriguez I.M."/>
            <person name="Rodriguez B."/>
            <person name="Murad R."/>
            <person name="Mortazavi A."/>
        </authorList>
    </citation>
    <scope>NUCLEOTIDE SEQUENCE [LARGE SCALE GENOMIC DNA]</scope>
    <source>
        <strain evidence="1 2">ALL</strain>
    </source>
</reference>
<evidence type="ECO:0000313" key="1">
    <source>
        <dbReference type="EMBL" id="TKR76710.1"/>
    </source>
</evidence>
<accession>A0A4U5N348</accession>
<reference evidence="1 2" key="1">
    <citation type="journal article" date="2015" name="Genome Biol.">
        <title>Comparative genomics of Steinernema reveals deeply conserved gene regulatory networks.</title>
        <authorList>
            <person name="Dillman A.R."/>
            <person name="Macchietto M."/>
            <person name="Porter C.F."/>
            <person name="Rogers A."/>
            <person name="Williams B."/>
            <person name="Antoshechkin I."/>
            <person name="Lee M.M."/>
            <person name="Goodwin Z."/>
            <person name="Lu X."/>
            <person name="Lewis E.E."/>
            <person name="Goodrich-Blair H."/>
            <person name="Stock S.P."/>
            <person name="Adams B.J."/>
            <person name="Sternberg P.W."/>
            <person name="Mortazavi A."/>
        </authorList>
    </citation>
    <scope>NUCLEOTIDE SEQUENCE [LARGE SCALE GENOMIC DNA]</scope>
    <source>
        <strain evidence="1 2">ALL</strain>
    </source>
</reference>
<organism evidence="1 2">
    <name type="scientific">Steinernema carpocapsae</name>
    <name type="common">Entomopathogenic nematode</name>
    <dbReference type="NCBI Taxonomy" id="34508"/>
    <lineage>
        <taxon>Eukaryota</taxon>
        <taxon>Metazoa</taxon>
        <taxon>Ecdysozoa</taxon>
        <taxon>Nematoda</taxon>
        <taxon>Chromadorea</taxon>
        <taxon>Rhabditida</taxon>
        <taxon>Tylenchina</taxon>
        <taxon>Panagrolaimomorpha</taxon>
        <taxon>Strongyloidoidea</taxon>
        <taxon>Steinernematidae</taxon>
        <taxon>Steinernema</taxon>
    </lineage>
</organism>
<comment type="caution">
    <text evidence="1">The sequence shown here is derived from an EMBL/GenBank/DDBJ whole genome shotgun (WGS) entry which is preliminary data.</text>
</comment>